<evidence type="ECO:0000313" key="1">
    <source>
        <dbReference type="EMBL" id="CRO33940.1"/>
    </source>
</evidence>
<reference evidence="3" key="3">
    <citation type="submission" date="2017-05" db="EMBL/GenBank/DDBJ databases">
        <authorList>
            <person name="Song R."/>
            <person name="Chenine A.L."/>
            <person name="Ruprecht R.M."/>
        </authorList>
    </citation>
    <scope>NUCLEOTIDE SEQUENCE [LARGE SCALE GENOMIC DNA]</scope>
    <source>
        <strain evidence="3">S567_C10_BS</strain>
    </source>
</reference>
<accession>A0A1S1C7B5</accession>
<evidence type="ECO:0000313" key="4">
    <source>
        <dbReference type="EMBL" id="RCI75091.1"/>
    </source>
</evidence>
<dbReference type="Proteomes" id="UP000253594">
    <property type="component" value="Unassembled WGS sequence"/>
</dbReference>
<reference evidence="7" key="10">
    <citation type="submission" date="2023-06" db="EMBL/GenBank/DDBJ databases">
        <authorList>
            <consortium name="Clinical and Environmental Microbiology Branch: Whole genome sequencing antimicrobial resistance pathogens in the healthcare setting"/>
        </authorList>
    </citation>
    <scope>NUCLEOTIDE SEQUENCE</scope>
    <source>
        <strain evidence="7">2021CK-01020</strain>
    </source>
</reference>
<dbReference type="Proteomes" id="UP000194857">
    <property type="component" value="Unassembled WGS sequence"/>
</dbReference>
<reference evidence="5 11" key="7">
    <citation type="submission" date="2018-08" db="EMBL/GenBank/DDBJ databases">
        <title>Recombination of ecologically and evolutionarily significant loci maintains genetic cohesion in the Pseudomonas syringae species complex.</title>
        <authorList>
            <person name="Dillon M."/>
            <person name="Thakur S."/>
            <person name="Almeida R.N.D."/>
            <person name="Weir B.S."/>
            <person name="Guttman D.S."/>
        </authorList>
    </citation>
    <scope>NUCLEOTIDE SEQUENCE [LARGE SCALE GENOMIC DNA]</scope>
    <source>
        <strain evidence="5 11">ICMP 7846</strain>
    </source>
</reference>
<reference evidence="6 12" key="8">
    <citation type="submission" date="2019-01" db="EMBL/GenBank/DDBJ databases">
        <title>The Pseudomonas aeruginosa pan-genome provides new insights on its population structure, horizontal gene transfer and pathogenicity.</title>
        <authorList>
            <person name="Freschi L."/>
            <person name="Vincent A.T."/>
            <person name="Jeukens J."/>
            <person name="Emond-Rheault J.-G."/>
            <person name="Kukavica-Ibrulj I."/>
            <person name="Dupont M.-J."/>
            <person name="Charette S.J."/>
            <person name="Boyle B."/>
            <person name="Levesque R.C."/>
        </authorList>
    </citation>
    <scope>NUCLEOTIDE SEQUENCE [LARGE SCALE GENOMIC DNA]</scope>
    <source>
        <strain evidence="6 12">PA-W36</strain>
    </source>
</reference>
<reference evidence="7" key="11">
    <citation type="submission" date="2023-10" db="EMBL/GenBank/DDBJ databases">
        <title>Pathogen: clinical or host-associated sample.</title>
        <authorList>
            <person name="Hergert J."/>
            <person name="Casey R."/>
            <person name="Wagner J."/>
            <person name="Young E.L."/>
            <person name="Oakeson K.F."/>
        </authorList>
    </citation>
    <scope>NUCLEOTIDE SEQUENCE</scope>
    <source>
        <strain evidence="7">2021CK-01020</strain>
    </source>
</reference>
<dbReference type="EMBL" id="NFFZ01000015">
    <property type="protein sequence ID" value="OTI57944.1"/>
    <property type="molecule type" value="Genomic_DNA"/>
</dbReference>
<reference evidence="1" key="1">
    <citation type="submission" date="2015-06" db="EMBL/GenBank/DDBJ databases">
        <authorList>
            <person name="Radhakrishnan R."/>
            <person name="Underwood A."/>
            <person name="Al-Shahib A."/>
        </authorList>
    </citation>
    <scope>NUCLEOTIDE SEQUENCE</scope>
    <source>
        <strain evidence="1">P19_London_7_VIM_2_05_10</strain>
    </source>
</reference>
<accession>A0A072ZMD7</accession>
<evidence type="ECO:0000313" key="8">
    <source>
        <dbReference type="Proteomes" id="UP000045039"/>
    </source>
</evidence>
<dbReference type="Proteomes" id="UP001297540">
    <property type="component" value="Chromosome"/>
</dbReference>
<organism evidence="3 9">
    <name type="scientific">Pseudomonas aeruginosa</name>
    <dbReference type="NCBI Taxonomy" id="287"/>
    <lineage>
        <taxon>Bacteria</taxon>
        <taxon>Pseudomonadati</taxon>
        <taxon>Pseudomonadota</taxon>
        <taxon>Gammaproteobacteria</taxon>
        <taxon>Pseudomonadales</taxon>
        <taxon>Pseudomonadaceae</taxon>
        <taxon>Pseudomonas</taxon>
    </lineage>
</organism>
<evidence type="ECO:0000313" key="9">
    <source>
        <dbReference type="Proteomes" id="UP000194857"/>
    </source>
</evidence>
<dbReference type="EMBL" id="RBSQ01001099">
    <property type="protein sequence ID" value="RMS47826.1"/>
    <property type="molecule type" value="Genomic_DNA"/>
</dbReference>
<reference evidence="8" key="2">
    <citation type="submission" date="2015-06" db="EMBL/GenBank/DDBJ databases">
        <authorList>
            <person name="Radhakrishnan Rajesh"/>
            <person name="Underwood Anthony"/>
            <person name="Al-Shahib Ali"/>
        </authorList>
    </citation>
    <scope>NUCLEOTIDE SEQUENCE [LARGE SCALE GENOMIC DNA]</scope>
    <source>
        <strain evidence="8">P19_London_7_VIM_2_05_10</strain>
    </source>
</reference>
<evidence type="ECO:0000313" key="3">
    <source>
        <dbReference type="EMBL" id="OTI57944.1"/>
    </source>
</evidence>
<dbReference type="OMA" id="IAWTDAM"/>
<reference evidence="2" key="9">
    <citation type="submission" date="2020-01" db="EMBL/GenBank/DDBJ databases">
        <title>Bacteria Cultured from War Wounds Associated with the Conflict in Eastern Ukraine.</title>
        <authorList>
            <person name="Snesrud E."/>
            <person name="Galac M.R."/>
            <person name="Mc Gann P."/>
            <person name="Valentine K."/>
            <person name="Viacheslav K."/>
        </authorList>
    </citation>
    <scope>NUCLEOTIDE SEQUENCE</scope>
    <source>
        <strain evidence="2">VNMU148</strain>
    </source>
</reference>
<dbReference type="EMBL" id="CVVU01000066">
    <property type="protein sequence ID" value="CRO33940.1"/>
    <property type="molecule type" value="Genomic_DNA"/>
</dbReference>
<evidence type="ECO:0000313" key="6">
    <source>
        <dbReference type="EMBL" id="RPM13447.1"/>
    </source>
</evidence>
<dbReference type="EMBL" id="CP136986">
    <property type="protein sequence ID" value="WOS81357.1"/>
    <property type="molecule type" value="Genomic_DNA"/>
</dbReference>
<dbReference type="Proteomes" id="UP000644192">
    <property type="component" value="Unassembled WGS sequence"/>
</dbReference>
<dbReference type="AlphaFoldDB" id="A0A072ZMD7"/>
<name>A0A072ZMD7_PSEAI</name>
<evidence type="ECO:0000313" key="11">
    <source>
        <dbReference type="Proteomes" id="UP000270834"/>
    </source>
</evidence>
<dbReference type="eggNOG" id="ENOG502ZP9C">
    <property type="taxonomic scope" value="Bacteria"/>
</dbReference>
<dbReference type="RefSeq" id="WP_003088922.1">
    <property type="nucleotide sequence ID" value="NZ_AP014622.1"/>
</dbReference>
<evidence type="ECO:0000313" key="7">
    <source>
        <dbReference type="EMBL" id="WOS81357.1"/>
    </source>
</evidence>
<gene>
    <name evidence="5" type="ORF">ALP65_01514</name>
    <name evidence="3" type="ORF">CAZ10_25060</name>
    <name evidence="4" type="ORF">DT376_09455</name>
    <name evidence="2" type="ORF">GUL26_23225</name>
    <name evidence="6" type="ORF">IPC1295_17770</name>
    <name evidence="7" type="ORF">L4V69_19965</name>
    <name evidence="1" type="ORF">PAERUG_P19_London_7_VIM_2_05_10_01397</name>
</gene>
<evidence type="ECO:0000313" key="5">
    <source>
        <dbReference type="EMBL" id="RMS47826.1"/>
    </source>
</evidence>
<reference evidence="4 10" key="6">
    <citation type="submission" date="2018-07" db="EMBL/GenBank/DDBJ databases">
        <title>Mechanisms of high-level aminoglycoside resistance among Gram-negative pathogens in Brazil.</title>
        <authorList>
            <person name="Ballaben A.S."/>
            <person name="Darini A.L.C."/>
            <person name="Doi Y."/>
        </authorList>
    </citation>
    <scope>NUCLEOTIDE SEQUENCE [LARGE SCALE GENOMIC DNA]</scope>
    <source>
        <strain evidence="4 10">B2-305</strain>
    </source>
</reference>
<dbReference type="EMBL" id="QORE01000233">
    <property type="protein sequence ID" value="RCI75091.1"/>
    <property type="molecule type" value="Genomic_DNA"/>
</dbReference>
<dbReference type="KEGG" id="paeb:NCGM1900_4331"/>
<reference evidence="6 12" key="5">
    <citation type="submission" date="2017-08" db="EMBL/GenBank/DDBJ databases">
        <authorList>
            <person name="Feschi L."/>
            <person name="Jeukens J."/>
            <person name="Emond-Rheault J.-G."/>
            <person name="Kukavica-Ibrulj I."/>
            <person name="Boyle B."/>
            <person name="Levesque R.C."/>
        </authorList>
    </citation>
    <scope>NUCLEOTIDE SEQUENCE [LARGE SCALE GENOMIC DNA]</scope>
    <source>
        <strain evidence="6 12">PA-W36</strain>
    </source>
</reference>
<dbReference type="EMBL" id="NSNE01000010">
    <property type="protein sequence ID" value="RPM13447.1"/>
    <property type="molecule type" value="Genomic_DNA"/>
</dbReference>
<dbReference type="Proteomes" id="UP000270834">
    <property type="component" value="Unassembled WGS sequence"/>
</dbReference>
<protein>
    <submittedName>
        <fullName evidence="3">Uncharacterized protein</fullName>
    </submittedName>
</protein>
<evidence type="ECO:0000313" key="10">
    <source>
        <dbReference type="Proteomes" id="UP000253594"/>
    </source>
</evidence>
<evidence type="ECO:0000313" key="2">
    <source>
        <dbReference type="EMBL" id="MZZ15170.1"/>
    </source>
</evidence>
<dbReference type="Proteomes" id="UP000045039">
    <property type="component" value="Unassembled WGS sequence"/>
</dbReference>
<dbReference type="EMBL" id="WXZT01000016">
    <property type="protein sequence ID" value="MZZ15170.1"/>
    <property type="molecule type" value="Genomic_DNA"/>
</dbReference>
<dbReference type="Proteomes" id="UP000284767">
    <property type="component" value="Unassembled WGS sequence"/>
</dbReference>
<sequence length="80" mass="8796">MFKDFDACTAWTDAMQERCQPVGLILYQPKRRGAAVRMLWVVTPGCSCLSDAETAADNLLQRITDIAADGRVRYADGGTL</sequence>
<proteinExistence type="predicted"/>
<evidence type="ECO:0000313" key="12">
    <source>
        <dbReference type="Proteomes" id="UP000284767"/>
    </source>
</evidence>
<reference evidence="9" key="4">
    <citation type="submission" date="2017-05" db="EMBL/GenBank/DDBJ databases">
        <authorList>
            <person name="Giani T."/>
            <person name="Arena F."/>
            <person name="Pollini S."/>
            <person name="Di Pilato V."/>
            <person name="D'Andrea M.M."/>
            <person name="Henrici De Angelis L."/>
            <person name="Bassetti M."/>
            <person name="Rossolini G.M."/>
        </authorList>
    </citation>
    <scope>NUCLEOTIDE SEQUENCE [LARGE SCALE GENOMIC DNA]</scope>
    <source>
        <strain evidence="9">S567_C10_BS</strain>
    </source>
</reference>